<dbReference type="Proteomes" id="UP001066276">
    <property type="component" value="Chromosome 3_1"/>
</dbReference>
<evidence type="ECO:0000256" key="1">
    <source>
        <dbReference type="SAM" id="MobiDB-lite"/>
    </source>
</evidence>
<evidence type="ECO:0000313" key="3">
    <source>
        <dbReference type="Proteomes" id="UP001066276"/>
    </source>
</evidence>
<dbReference type="AlphaFoldDB" id="A0AAV7UF78"/>
<keyword evidence="3" id="KW-1185">Reference proteome</keyword>
<name>A0AAV7UF78_PLEWA</name>
<accession>A0AAV7UF78</accession>
<sequence>MILPAKAAGWAPSVQRGHPLLPVIPRGHTARPSLGGAPPPGRGATPAPQSRRQAGGRLSRGEGAGRSPYLLLVQRATRPGGSRSPRQWRTLLPNAAGSSMSTASSGAPFSRSFCLCQAVIPL</sequence>
<feature type="region of interest" description="Disordered" evidence="1">
    <location>
        <begin position="14"/>
        <end position="108"/>
    </location>
</feature>
<comment type="caution">
    <text evidence="2">The sequence shown here is derived from an EMBL/GenBank/DDBJ whole genome shotgun (WGS) entry which is preliminary data.</text>
</comment>
<feature type="compositionally biased region" description="Low complexity" evidence="1">
    <location>
        <begin position="30"/>
        <end position="48"/>
    </location>
</feature>
<organism evidence="2 3">
    <name type="scientific">Pleurodeles waltl</name>
    <name type="common">Iberian ribbed newt</name>
    <dbReference type="NCBI Taxonomy" id="8319"/>
    <lineage>
        <taxon>Eukaryota</taxon>
        <taxon>Metazoa</taxon>
        <taxon>Chordata</taxon>
        <taxon>Craniata</taxon>
        <taxon>Vertebrata</taxon>
        <taxon>Euteleostomi</taxon>
        <taxon>Amphibia</taxon>
        <taxon>Batrachia</taxon>
        <taxon>Caudata</taxon>
        <taxon>Salamandroidea</taxon>
        <taxon>Salamandridae</taxon>
        <taxon>Pleurodelinae</taxon>
        <taxon>Pleurodeles</taxon>
    </lineage>
</organism>
<feature type="compositionally biased region" description="Low complexity" evidence="1">
    <location>
        <begin position="95"/>
        <end position="107"/>
    </location>
</feature>
<gene>
    <name evidence="2" type="ORF">NDU88_004414</name>
</gene>
<evidence type="ECO:0000313" key="2">
    <source>
        <dbReference type="EMBL" id="KAJ1187640.1"/>
    </source>
</evidence>
<protein>
    <submittedName>
        <fullName evidence="2">Uncharacterized protein</fullName>
    </submittedName>
</protein>
<reference evidence="2" key="1">
    <citation type="journal article" date="2022" name="bioRxiv">
        <title>Sequencing and chromosome-scale assembly of the giantPleurodeles waltlgenome.</title>
        <authorList>
            <person name="Brown T."/>
            <person name="Elewa A."/>
            <person name="Iarovenko S."/>
            <person name="Subramanian E."/>
            <person name="Araus A.J."/>
            <person name="Petzold A."/>
            <person name="Susuki M."/>
            <person name="Suzuki K.-i.T."/>
            <person name="Hayashi T."/>
            <person name="Toyoda A."/>
            <person name="Oliveira C."/>
            <person name="Osipova E."/>
            <person name="Leigh N.D."/>
            <person name="Simon A."/>
            <person name="Yun M.H."/>
        </authorList>
    </citation>
    <scope>NUCLEOTIDE SEQUENCE</scope>
    <source>
        <strain evidence="2">20211129_DDA</strain>
        <tissue evidence="2">Liver</tissue>
    </source>
</reference>
<dbReference type="EMBL" id="JANPWB010000005">
    <property type="protein sequence ID" value="KAJ1187640.1"/>
    <property type="molecule type" value="Genomic_DNA"/>
</dbReference>
<proteinExistence type="predicted"/>